<keyword evidence="4" id="KW-0808">Transferase</keyword>
<keyword evidence="8" id="KW-1185">Reference proteome</keyword>
<comment type="similarity">
    <text evidence="2">Belongs to the glycosyltransferase 28 family.</text>
</comment>
<reference evidence="7 8" key="1">
    <citation type="submission" date="2019-04" db="EMBL/GenBank/DDBJ databases">
        <authorList>
            <person name="Embree M."/>
            <person name="Gaffney J.R."/>
        </authorList>
    </citation>
    <scope>NUCLEOTIDE SEQUENCE [LARGE SCALE GENOMIC DNA]</scope>
    <source>
        <strain evidence="7 8">JE7A12</strain>
    </source>
</reference>
<dbReference type="InterPro" id="IPR009695">
    <property type="entry name" value="Diacylglyc_glucosyltr_N"/>
</dbReference>
<dbReference type="OrthoDB" id="9815663at2"/>
<evidence type="ECO:0000313" key="7">
    <source>
        <dbReference type="EMBL" id="QCT06900.1"/>
    </source>
</evidence>
<evidence type="ECO:0000256" key="1">
    <source>
        <dbReference type="ARBA" id="ARBA00004370"/>
    </source>
</evidence>
<dbReference type="KEGG" id="ruj:E5Z56_05775"/>
<organism evidence="7 8">
    <name type="scientific">Ruminococcus bovis</name>
    <dbReference type="NCBI Taxonomy" id="2564099"/>
    <lineage>
        <taxon>Bacteria</taxon>
        <taxon>Bacillati</taxon>
        <taxon>Bacillota</taxon>
        <taxon>Clostridia</taxon>
        <taxon>Eubacteriales</taxon>
        <taxon>Oscillospiraceae</taxon>
        <taxon>Ruminococcus</taxon>
    </lineage>
</organism>
<proteinExistence type="inferred from homology"/>
<dbReference type="Gene3D" id="3.40.50.2000">
    <property type="entry name" value="Glycogen Phosphorylase B"/>
    <property type="match status" value="1"/>
</dbReference>
<evidence type="ECO:0000256" key="3">
    <source>
        <dbReference type="ARBA" id="ARBA00022676"/>
    </source>
</evidence>
<evidence type="ECO:0000256" key="2">
    <source>
        <dbReference type="ARBA" id="ARBA00006962"/>
    </source>
</evidence>
<accession>A0A4P8XXW4</accession>
<dbReference type="PANTHER" id="PTHR43025">
    <property type="entry name" value="MONOGALACTOSYLDIACYLGLYCEROL SYNTHASE"/>
    <property type="match status" value="1"/>
</dbReference>
<feature type="domain" description="Glycosyl transferase family 28 C-terminal" evidence="5">
    <location>
        <begin position="218"/>
        <end position="355"/>
    </location>
</feature>
<feature type="domain" description="Diacylglycerol glucosyltransferase N-terminal" evidence="6">
    <location>
        <begin position="18"/>
        <end position="183"/>
    </location>
</feature>
<evidence type="ECO:0000259" key="5">
    <source>
        <dbReference type="Pfam" id="PF04101"/>
    </source>
</evidence>
<gene>
    <name evidence="7" type="ORF">E5Z56_05775</name>
</gene>
<comment type="subcellular location">
    <subcellularLocation>
        <location evidence="1">Membrane</location>
    </subcellularLocation>
</comment>
<evidence type="ECO:0000259" key="6">
    <source>
        <dbReference type="Pfam" id="PF06925"/>
    </source>
</evidence>
<dbReference type="InterPro" id="IPR007235">
    <property type="entry name" value="Glyco_trans_28_C"/>
</dbReference>
<dbReference type="InterPro" id="IPR050519">
    <property type="entry name" value="Glycosyltransf_28_UgtP"/>
</dbReference>
<evidence type="ECO:0000313" key="8">
    <source>
        <dbReference type="Proteomes" id="UP000301475"/>
    </source>
</evidence>
<dbReference type="AlphaFoldDB" id="A0A4P8XXW4"/>
<dbReference type="GO" id="GO:0016758">
    <property type="term" value="F:hexosyltransferase activity"/>
    <property type="evidence" value="ECO:0007669"/>
    <property type="project" value="InterPro"/>
</dbReference>
<evidence type="ECO:0000256" key="4">
    <source>
        <dbReference type="ARBA" id="ARBA00022679"/>
    </source>
</evidence>
<dbReference type="EMBL" id="CP039381">
    <property type="protein sequence ID" value="QCT06900.1"/>
    <property type="molecule type" value="Genomic_DNA"/>
</dbReference>
<dbReference type="Pfam" id="PF04101">
    <property type="entry name" value="Glyco_tran_28_C"/>
    <property type="match status" value="1"/>
</dbReference>
<protein>
    <submittedName>
        <fullName evidence="7">Galactosyldiacylglycerol synthase</fullName>
    </submittedName>
</protein>
<dbReference type="SUPFAM" id="SSF53756">
    <property type="entry name" value="UDP-Glycosyltransferase/glycogen phosphorylase"/>
    <property type="match status" value="1"/>
</dbReference>
<dbReference type="GO" id="GO:0009247">
    <property type="term" value="P:glycolipid biosynthetic process"/>
    <property type="evidence" value="ECO:0007669"/>
    <property type="project" value="InterPro"/>
</dbReference>
<dbReference type="GO" id="GO:0016020">
    <property type="term" value="C:membrane"/>
    <property type="evidence" value="ECO:0007669"/>
    <property type="project" value="UniProtKB-SubCell"/>
</dbReference>
<dbReference type="Pfam" id="PF06925">
    <property type="entry name" value="MGDG_synth"/>
    <property type="match status" value="1"/>
</dbReference>
<keyword evidence="3" id="KW-0328">Glycosyltransferase</keyword>
<dbReference type="PANTHER" id="PTHR43025:SF3">
    <property type="entry name" value="MONOGALACTOSYLDIACYLGLYCEROL SYNTHASE 1, CHLOROPLASTIC"/>
    <property type="match status" value="1"/>
</dbReference>
<sequence>MVNKMKVLILLTDTGGGHHRASLALKKTIENVEGNEVVIEDALMYSSKFLHWIVTKGYLFFANKTPRLYGKIYNSADKVSFLDKAVHGIASFYSRKLGKLFDKFKPDCVISCHAFCTEMVSALKKKGRTNALLFSIVTDYAAHAAYINDLVDAYIVANNDIVHQLRDQYNVDCSIIYPLGIPIYEEFYKHCDKYAMREKLGLSPHKKTVLMMAGSFGVTNILEIYKNLNKYPSDYQLIVVTGKNEKLFRTFRHMVRSGVIKNKKEPTVKITIPTKLCYFVDNIEDYMSASDLIITKPGGLTVSEAMAKELPMAIFRSYDGQEKDNAEFLKRHNLAFTLRKGREGIHQLNDFIANDQELEMMRNNIHIFKKENSSQNIYRLLEEKLHQSNN</sequence>
<dbReference type="Proteomes" id="UP000301475">
    <property type="component" value="Chromosome"/>
</dbReference>
<name>A0A4P8XXW4_9FIRM</name>